<organism evidence="9 10">
    <name type="scientific">Erythroxylum novogranatense</name>
    <dbReference type="NCBI Taxonomy" id="1862640"/>
    <lineage>
        <taxon>Eukaryota</taxon>
        <taxon>Viridiplantae</taxon>
        <taxon>Streptophyta</taxon>
        <taxon>Embryophyta</taxon>
        <taxon>Tracheophyta</taxon>
        <taxon>Spermatophyta</taxon>
        <taxon>Magnoliopsida</taxon>
        <taxon>eudicotyledons</taxon>
        <taxon>Gunneridae</taxon>
        <taxon>Pentapetalae</taxon>
        <taxon>rosids</taxon>
        <taxon>fabids</taxon>
        <taxon>Malpighiales</taxon>
        <taxon>Erythroxylaceae</taxon>
        <taxon>Erythroxylum</taxon>
    </lineage>
</organism>
<feature type="compositionally biased region" description="Polar residues" evidence="7">
    <location>
        <begin position="65"/>
        <end position="78"/>
    </location>
</feature>
<evidence type="ECO:0000256" key="7">
    <source>
        <dbReference type="SAM" id="MobiDB-lite"/>
    </source>
</evidence>
<dbReference type="EMBL" id="JAIWQS010000011">
    <property type="protein sequence ID" value="KAJ8751671.1"/>
    <property type="molecule type" value="Genomic_DNA"/>
</dbReference>
<dbReference type="InterPro" id="IPR024943">
    <property type="entry name" value="Enhancer_polycomb"/>
</dbReference>
<dbReference type="GO" id="GO:0035267">
    <property type="term" value="C:NuA4 histone acetyltransferase complex"/>
    <property type="evidence" value="ECO:0007669"/>
    <property type="project" value="InterPro"/>
</dbReference>
<feature type="region of interest" description="Disordered" evidence="7">
    <location>
        <begin position="634"/>
        <end position="654"/>
    </location>
</feature>
<dbReference type="SMART" id="SM00333">
    <property type="entry name" value="TUDOR"/>
    <property type="match status" value="1"/>
</dbReference>
<proteinExistence type="inferred from homology"/>
<keyword evidence="3 6" id="KW-0805">Transcription regulation</keyword>
<dbReference type="Gene3D" id="2.30.30.140">
    <property type="match status" value="1"/>
</dbReference>
<evidence type="ECO:0000259" key="8">
    <source>
        <dbReference type="SMART" id="SM00333"/>
    </source>
</evidence>
<feature type="region of interest" description="Disordered" evidence="7">
    <location>
        <begin position="36"/>
        <end position="108"/>
    </location>
</feature>
<evidence type="ECO:0000256" key="4">
    <source>
        <dbReference type="ARBA" id="ARBA00023163"/>
    </source>
</evidence>
<evidence type="ECO:0000256" key="6">
    <source>
        <dbReference type="RuleBase" id="RU361124"/>
    </source>
</evidence>
<dbReference type="Proteomes" id="UP001159364">
    <property type="component" value="Linkage Group LG11"/>
</dbReference>
<sequence>MEHRVANSYGAEIPRKSRSLDLKSIYKSIGTKEIEDKMLKKRKDASNDGSDEKKIERKKSRKEVSISSLKSNGRNGSKSLEDVYNSGLSSGSRDSKDSKSGLSRRLNDSSGYSSISLTLDDGVIKVPRRKRGFVGRRKDQNGSVVLKQEDSSCGEIGNVHQVVKLASDDTGKSVQLLEIDLKKSSDGMNDNRSSGSNLSAHLEEEDVHISPLVVETGDSKRSRIENSVENNVDASLTKSLRKRSRKRKTSLADSENVRKESDRTINASIKGSGELLDEDEENLEENAARMLSSRFDPSFTGFSSSSKSSALPSTNELPVFVSSSPEIIARASNYVSESESSSADTAARVLRPRKKQKEKGSLRKRRHYYEILSEHLDAYWVLNRRIKVFWPLDKSWYYGLISDYDCVKNLHHVKYDDRDEEWIDLQNERFKLLLLPSEVPSNCKRRTSVSTEKHSGEEKGKGKPVKEKKRNLVTEDDGYAGNHLDSEPIITWLNRGVKSSHFHALKKQKPSGIPLISVSMLLSEEPVNRCERLDMEPMDNNLQKLYGNSALADSLPDVEKSEDFGMNSHTCPHDHKPPLVYYRKRYRKTRNLSSDFFHKLEEVHVVSGLSESDNSLISTLAASSHLEEHDISPGKLVSDENWKGPDTSSNRQPSEYEGQLKLNILLVEYKQVKSWLNFPVISVLNFYFGADYVWLFRALLLLQYGSLATTWPRVHLEMLFIDNYVGLRFLFFEGCLQKAIALVFQILTVFDQPNELGKYDELQLPVTSIRLKISCILDSRRQLVSTFYNFFELDNAKWLYLDNKLKSHCLFTRKLPLSECTYDNIKMLQNGMSRSFSCAVFRECTSFKVPGRRSRQSFSLMAASKESTHQKGAKSYLSFDKNYSCFPPFALSFTAAPTFFLGLHLKLLMEYSMTHISLLDNESIEHLETCNSWLEDDSSFVEGCFKSDSVNTLENDCGASFRDIDSVGCLSIANSETHALSISFCSTEDRMNSSAHLQNGDAVVHTCLNSRNPRKVESDITACLQNCQDHDSGLCDLSPGLSIEVKKSDLASHSLLRDVRDEIPSVNQFDKHVDIEPHRAQQSAELPYNMVGDIVPSSNPTARRSTSHRIRSSSMSYGYHWPGWSDGKPDAFQNNFGNGPKKPRTQVSYTMPFGGFDYSSRNKNHQQKGFHHKRIRTANEKCLNTSRSSERNMELLSCDANLLITHSDRGWRECGVQVVLELFDHNEWRLAVKLSGVIKYSYKAHQFLQTGSTNRFTHAMMWKGGKDWTLEFLDRSQWALFKEMHEECYNRNIRAASVKNIPIPGVRLIEEHDDNGIEIPFVRISSKYFRQIKTDVEMALDPSRVLYDMDSDDEQWLLENKSSLVFDNNTSWNISEEMLEKTMDMLEKAAYSQDRDQFTGNEMEELMAGVGHMEAIKTIHEYWQKKRLMKGMALIRHLQPPLWEKYQQQVREWELAVSKCTNSLPSGCHEKTATMEKPPMFAFCLKPRGLEVPNKGSKQRSQKKYSVAWQSTIFAGDHDGLHGYGRKSNGFASGDERFMYAGNNDESLDDSPLPQMSPTVFSPGNVGGTVYFPRNGDRYQTNHLQKFHRNKSKKHGMVVSPKDQMVAPYDQGMFNRRSGAHWWNMGFYDWPNQRPYVVEGSSKYGLEQLDGSDLDEFRMRDASAAARQAVNKAKVKRDKAQQLLYRADVAIQKAVIALMTAEAIKASSNDLNSDG</sequence>
<feature type="compositionally biased region" description="Basic and acidic residues" evidence="7">
    <location>
        <begin position="451"/>
        <end position="473"/>
    </location>
</feature>
<feature type="region of interest" description="Disordered" evidence="7">
    <location>
        <begin position="444"/>
        <end position="478"/>
    </location>
</feature>
<feature type="compositionally biased region" description="Basic and acidic residues" evidence="7">
    <location>
        <begin position="634"/>
        <end position="643"/>
    </location>
</feature>
<feature type="region of interest" description="Disordered" evidence="7">
    <location>
        <begin position="239"/>
        <end position="262"/>
    </location>
</feature>
<evidence type="ECO:0000256" key="2">
    <source>
        <dbReference type="ARBA" id="ARBA00008035"/>
    </source>
</evidence>
<evidence type="ECO:0000256" key="1">
    <source>
        <dbReference type="ARBA" id="ARBA00004123"/>
    </source>
</evidence>
<dbReference type="GO" id="GO:0005634">
    <property type="term" value="C:nucleus"/>
    <property type="evidence" value="ECO:0007669"/>
    <property type="project" value="UniProtKB-SubCell"/>
</dbReference>
<protein>
    <recommendedName>
        <fullName evidence="6">Enhancer of polycomb-like protein</fullName>
    </recommendedName>
</protein>
<reference evidence="9 10" key="1">
    <citation type="submission" date="2021-09" db="EMBL/GenBank/DDBJ databases">
        <title>Genomic insights and catalytic innovation underlie evolution of tropane alkaloids biosynthesis.</title>
        <authorList>
            <person name="Wang Y.-J."/>
            <person name="Tian T."/>
            <person name="Huang J.-P."/>
            <person name="Huang S.-X."/>
        </authorList>
    </citation>
    <scope>NUCLEOTIDE SEQUENCE [LARGE SCALE GENOMIC DNA]</scope>
    <source>
        <strain evidence="9">KIB-2018</strain>
        <tissue evidence="9">Leaf</tissue>
    </source>
</reference>
<name>A0AAV8SHD0_9ROSI</name>
<keyword evidence="4 6" id="KW-0804">Transcription</keyword>
<dbReference type="InterPro" id="IPR002999">
    <property type="entry name" value="Tudor"/>
</dbReference>
<evidence type="ECO:0000313" key="10">
    <source>
        <dbReference type="Proteomes" id="UP001159364"/>
    </source>
</evidence>
<dbReference type="CDD" id="cd20404">
    <property type="entry name" value="Tudor_Agenet_AtEML-like"/>
    <property type="match status" value="1"/>
</dbReference>
<accession>A0AAV8SHD0</accession>
<feature type="compositionally biased region" description="Basic and acidic residues" evidence="7">
    <location>
        <begin position="36"/>
        <end position="55"/>
    </location>
</feature>
<dbReference type="Pfam" id="PF10513">
    <property type="entry name" value="EPL1"/>
    <property type="match status" value="1"/>
</dbReference>
<feature type="domain" description="Tudor" evidence="8">
    <location>
        <begin position="378"/>
        <end position="436"/>
    </location>
</feature>
<keyword evidence="5 6" id="KW-0539">Nucleus</keyword>
<dbReference type="PANTHER" id="PTHR14898">
    <property type="entry name" value="ENHANCER OF POLYCOMB"/>
    <property type="match status" value="1"/>
</dbReference>
<gene>
    <name evidence="9" type="ORF">K2173_025832</name>
</gene>
<comment type="similarity">
    <text evidence="2 6">Belongs to the enhancer of polycomb family.</text>
</comment>
<feature type="compositionally biased region" description="Basic residues" evidence="7">
    <location>
        <begin position="239"/>
        <end position="249"/>
    </location>
</feature>
<comment type="caution">
    <text evidence="9">The sequence shown here is derived from an EMBL/GenBank/DDBJ whole genome shotgun (WGS) entry which is preliminary data.</text>
</comment>
<dbReference type="InterPro" id="IPR019542">
    <property type="entry name" value="Enhancer_polycomb-like_N"/>
</dbReference>
<evidence type="ECO:0000313" key="9">
    <source>
        <dbReference type="EMBL" id="KAJ8751671.1"/>
    </source>
</evidence>
<evidence type="ECO:0000256" key="3">
    <source>
        <dbReference type="ARBA" id="ARBA00023015"/>
    </source>
</evidence>
<evidence type="ECO:0000256" key="5">
    <source>
        <dbReference type="ARBA" id="ARBA00023242"/>
    </source>
</evidence>
<dbReference type="GO" id="GO:0006357">
    <property type="term" value="P:regulation of transcription by RNA polymerase II"/>
    <property type="evidence" value="ECO:0007669"/>
    <property type="project" value="InterPro"/>
</dbReference>
<keyword evidence="10" id="KW-1185">Reference proteome</keyword>
<comment type="subcellular location">
    <subcellularLocation>
        <location evidence="1 6">Nucleus</location>
    </subcellularLocation>
</comment>